<keyword evidence="1" id="KW-0614">Plasmid</keyword>
<geneLocation type="plasmid" evidence="1 2">
    <name>AZO_p6</name>
</geneLocation>
<name>G7ZIM3_AZOL4</name>
<organism evidence="1 2">
    <name type="scientific">Azospirillum lipoferum (strain 4B)</name>
    <dbReference type="NCBI Taxonomy" id="862719"/>
    <lineage>
        <taxon>Bacteria</taxon>
        <taxon>Pseudomonadati</taxon>
        <taxon>Pseudomonadota</taxon>
        <taxon>Alphaproteobacteria</taxon>
        <taxon>Rhodospirillales</taxon>
        <taxon>Azospirillaceae</taxon>
        <taxon>Azospirillum</taxon>
    </lineage>
</organism>
<reference evidence="2" key="1">
    <citation type="journal article" date="2011" name="PLoS Genet.">
        <title>Azospirillum genomes reveal transition of bacteria from aquatic to terrestrial environments.</title>
        <authorList>
            <person name="Wisniewski-Dye F."/>
            <person name="Borziak K."/>
            <person name="Khalsa-Moyers G."/>
            <person name="Alexandre G."/>
            <person name="Sukharnikov L.O."/>
            <person name="Wuichet K."/>
            <person name="Hurst G.B."/>
            <person name="McDonald W.H."/>
            <person name="Robertson J.S."/>
            <person name="Barbe V."/>
            <person name="Calteau A."/>
            <person name="Rouy Z."/>
            <person name="Mangenot S."/>
            <person name="Prigent-Combaret C."/>
            <person name="Normand P."/>
            <person name="Boyer M."/>
            <person name="Siguier P."/>
            <person name="Dessaux Y."/>
            <person name="Elmerich C."/>
            <person name="Condemine G."/>
            <person name="Krishnen G."/>
            <person name="Kennedy I."/>
            <person name="Paterson A.H."/>
            <person name="Gonzalez V."/>
            <person name="Mavingui P."/>
            <person name="Zhulin I.B."/>
        </authorList>
    </citation>
    <scope>NUCLEOTIDE SEQUENCE [LARGE SCALE GENOMIC DNA]</scope>
    <source>
        <strain evidence="2">4B</strain>
    </source>
</reference>
<dbReference type="RefSeq" id="WP_014189924.1">
    <property type="nucleotide sequence ID" value="NC_016588.1"/>
</dbReference>
<evidence type="ECO:0000313" key="2">
    <source>
        <dbReference type="Proteomes" id="UP000005667"/>
    </source>
</evidence>
<keyword evidence="2" id="KW-1185">Reference proteome</keyword>
<evidence type="ECO:0000313" key="1">
    <source>
        <dbReference type="EMBL" id="CBS91498.1"/>
    </source>
</evidence>
<dbReference type="AlphaFoldDB" id="G7ZIM3"/>
<sequence length="389" mass="41319">MPRILFSARDPGAAQAVVPVIRCALSHPQVDPVVWAQGPAAEILAAAGLPVRILDLPALPAPDAPGRDALLEAAGSLLEGENPDAVVTGLSGPGAGIDEALLHCAVDRPCYSIQDFEGWVVPGFGRPAPTYFVADPGAADRTRRQAERFGGIRTVVVGSLKHSHYGMLDPTALRRTGRAALPHRDRPLVGFYGQPAWQWPGYERSIIHLAQSLAVRLPSAIVVYRPHPKESAAERSRSLDIFASAGLAAVADPNPAIEQSLCAVDLVTTCFSTCGIDHVHLQRRSPTPLGGVVFVMTEADLRDRLERETGLPVPWPAHDGLAEAALSAADLPDRLAAAIAEPARRRAWERIRSRLEPAQTAPDTVIRHILDDLGALSASHPGRIAGGPG</sequence>
<dbReference type="OrthoDB" id="5634725at2"/>
<dbReference type="Proteomes" id="UP000005667">
    <property type="component" value="Plasmid AZO_p6"/>
</dbReference>
<protein>
    <submittedName>
        <fullName evidence="1">Uncharacterized protein</fullName>
    </submittedName>
</protein>
<dbReference type="KEGG" id="ali:AZOLI_p60078"/>
<accession>G7ZIM3</accession>
<dbReference type="EMBL" id="FQ311874">
    <property type="protein sequence ID" value="CBS91498.1"/>
    <property type="molecule type" value="Genomic_DNA"/>
</dbReference>
<gene>
    <name evidence="1" type="ordered locus">AZOLI_p60078</name>
</gene>
<dbReference type="HOGENOM" id="CLU_737302_0_0_5"/>
<proteinExistence type="predicted"/>